<reference evidence="11 12" key="1">
    <citation type="submission" date="2017-05" db="EMBL/GenBank/DDBJ databases">
        <title>Draft genome sequence of Elsinoe australis.</title>
        <authorList>
            <person name="Cheng Q."/>
        </authorList>
    </citation>
    <scope>NUCLEOTIDE SEQUENCE [LARGE SCALE GENOMIC DNA]</scope>
    <source>
        <strain evidence="11 12">NL1</strain>
    </source>
</reference>
<dbReference type="SUPFAM" id="SSF56112">
    <property type="entry name" value="Protein kinase-like (PK-like)"/>
    <property type="match status" value="1"/>
</dbReference>
<gene>
    <name evidence="11" type="ORF">B9Z65_7219</name>
</gene>
<dbReference type="Gene3D" id="1.10.510.10">
    <property type="entry name" value="Transferase(Phosphotransferase) domain 1"/>
    <property type="match status" value="1"/>
</dbReference>
<evidence type="ECO:0000256" key="1">
    <source>
        <dbReference type="ARBA" id="ARBA00022679"/>
    </source>
</evidence>
<evidence type="ECO:0000256" key="2">
    <source>
        <dbReference type="ARBA" id="ARBA00022741"/>
    </source>
</evidence>
<evidence type="ECO:0000259" key="10">
    <source>
        <dbReference type="PROSITE" id="PS50011"/>
    </source>
</evidence>
<dbReference type="EC" id="2.7.12.2" evidence="6"/>
<evidence type="ECO:0000256" key="9">
    <source>
        <dbReference type="ARBA" id="ARBA00051693"/>
    </source>
</evidence>
<evidence type="ECO:0000256" key="8">
    <source>
        <dbReference type="ARBA" id="ARBA00049299"/>
    </source>
</evidence>
<comment type="catalytic activity">
    <reaction evidence="8">
        <text>L-threonyl-[protein] + ATP = O-phospho-L-threonyl-[protein] + ADP + H(+)</text>
        <dbReference type="Rhea" id="RHEA:46608"/>
        <dbReference type="Rhea" id="RHEA-COMP:11060"/>
        <dbReference type="Rhea" id="RHEA-COMP:11605"/>
        <dbReference type="ChEBI" id="CHEBI:15378"/>
        <dbReference type="ChEBI" id="CHEBI:30013"/>
        <dbReference type="ChEBI" id="CHEBI:30616"/>
        <dbReference type="ChEBI" id="CHEBI:61977"/>
        <dbReference type="ChEBI" id="CHEBI:456216"/>
        <dbReference type="EC" id="2.7.12.2"/>
    </reaction>
</comment>
<dbReference type="OrthoDB" id="4062651at2759"/>
<dbReference type="EMBL" id="NHZQ01000305">
    <property type="protein sequence ID" value="PSK43705.1"/>
    <property type="molecule type" value="Genomic_DNA"/>
</dbReference>
<evidence type="ECO:0000256" key="7">
    <source>
        <dbReference type="ARBA" id="ARBA00049014"/>
    </source>
</evidence>
<dbReference type="AlphaFoldDB" id="A0A2P7Z682"/>
<dbReference type="PANTHER" id="PTHR48013:SF9">
    <property type="entry name" value="DUAL SPECIFICITY MITOGEN-ACTIVATED PROTEIN KINASE KINASE 5"/>
    <property type="match status" value="1"/>
</dbReference>
<sequence length="546" mass="60725">MSAQQSPEIKFRCSASGSTTSAVFLLEPDSKEAHATLSLTSSKESVESVDLVGDVHVPARSATGFVVRVHNDSKPFWSWSVGSDPSSDLVLPMSDACVKHATIHQLGYEDDDTHQEFATVLERHDDAYIELVDPIGNADNTEPERLDRNRRCLQQLQSLTIGAYRFRVYYPQLTADEKIEHNILFRSVMRIEPRRQIARESLVDLGEVGSGTYGVVYKHINIDTGRNYALKILRDARITKDNKFDRIRRELGTLRKTTSPHIIRSVELENDCTDTEISVLLPFVGGTLQDALDGKAERLSNLQTQDVMYQALQGITYLHTQLKTIHRDIKPSNILLYRKDDGQIVAMVSDLGLAVEYVAGFASSTTGGSVAYCCPGIMAGKHGPRFRSDTYSFGVSYVEAVFPLQYKDVSGMVSNEFNVFSGAWAQTLQDIVQSHNLAGFENWIAAALKKDLEERPTCSELAKAMRAFLSGSLVPDVNAVMAARMPAPPEPFENVPPAQVRAFMDQIIAHEREREAGRSVIAPFEQRAQDMAAQTVTLRLPSGRRR</sequence>
<evidence type="ECO:0000256" key="6">
    <source>
        <dbReference type="ARBA" id="ARBA00038999"/>
    </source>
</evidence>
<comment type="catalytic activity">
    <reaction evidence="7">
        <text>L-seryl-[protein] + ATP = O-phospho-L-seryl-[protein] + ADP + H(+)</text>
        <dbReference type="Rhea" id="RHEA:17989"/>
        <dbReference type="Rhea" id="RHEA-COMP:9863"/>
        <dbReference type="Rhea" id="RHEA-COMP:11604"/>
        <dbReference type="ChEBI" id="CHEBI:15378"/>
        <dbReference type="ChEBI" id="CHEBI:29999"/>
        <dbReference type="ChEBI" id="CHEBI:30616"/>
        <dbReference type="ChEBI" id="CHEBI:83421"/>
        <dbReference type="ChEBI" id="CHEBI:456216"/>
        <dbReference type="EC" id="2.7.12.2"/>
    </reaction>
</comment>
<dbReference type="SMART" id="SM00220">
    <property type="entry name" value="S_TKc"/>
    <property type="match status" value="1"/>
</dbReference>
<evidence type="ECO:0000256" key="4">
    <source>
        <dbReference type="ARBA" id="ARBA00022840"/>
    </source>
</evidence>
<keyword evidence="1" id="KW-0808">Transferase</keyword>
<organism evidence="11 12">
    <name type="scientific">Elsinoe australis</name>
    <dbReference type="NCBI Taxonomy" id="40998"/>
    <lineage>
        <taxon>Eukaryota</taxon>
        <taxon>Fungi</taxon>
        <taxon>Dikarya</taxon>
        <taxon>Ascomycota</taxon>
        <taxon>Pezizomycotina</taxon>
        <taxon>Dothideomycetes</taxon>
        <taxon>Dothideomycetidae</taxon>
        <taxon>Myriangiales</taxon>
        <taxon>Elsinoaceae</taxon>
        <taxon>Elsinoe</taxon>
    </lineage>
</organism>
<dbReference type="InterPro" id="IPR011009">
    <property type="entry name" value="Kinase-like_dom_sf"/>
</dbReference>
<comment type="caution">
    <text evidence="11">The sequence shown here is derived from an EMBL/GenBank/DDBJ whole genome shotgun (WGS) entry which is preliminary data.</text>
</comment>
<dbReference type="Proteomes" id="UP000243723">
    <property type="component" value="Unassembled WGS sequence"/>
</dbReference>
<dbReference type="Pfam" id="PF00069">
    <property type="entry name" value="Pkinase"/>
    <property type="match status" value="1"/>
</dbReference>
<keyword evidence="3" id="KW-0418">Kinase</keyword>
<dbReference type="InterPro" id="IPR000719">
    <property type="entry name" value="Prot_kinase_dom"/>
</dbReference>
<dbReference type="PANTHER" id="PTHR48013">
    <property type="entry name" value="DUAL SPECIFICITY MITOGEN-ACTIVATED PROTEIN KINASE KINASE 5-RELATED"/>
    <property type="match status" value="1"/>
</dbReference>
<evidence type="ECO:0000256" key="5">
    <source>
        <dbReference type="ARBA" id="ARBA00038035"/>
    </source>
</evidence>
<dbReference type="PROSITE" id="PS50011">
    <property type="entry name" value="PROTEIN_KINASE_DOM"/>
    <property type="match status" value="1"/>
</dbReference>
<dbReference type="GO" id="GO:0004708">
    <property type="term" value="F:MAP kinase kinase activity"/>
    <property type="evidence" value="ECO:0007669"/>
    <property type="project" value="UniProtKB-EC"/>
</dbReference>
<evidence type="ECO:0000313" key="11">
    <source>
        <dbReference type="EMBL" id="PSK43705.1"/>
    </source>
</evidence>
<keyword evidence="2" id="KW-0547">Nucleotide-binding</keyword>
<keyword evidence="12" id="KW-1185">Reference proteome</keyword>
<dbReference type="GO" id="GO:0005524">
    <property type="term" value="F:ATP binding"/>
    <property type="evidence" value="ECO:0007669"/>
    <property type="project" value="UniProtKB-KW"/>
</dbReference>
<name>A0A2P7Z682_9PEZI</name>
<protein>
    <recommendedName>
        <fullName evidence="6">mitogen-activated protein kinase kinase</fullName>
        <ecNumber evidence="6">2.7.12.2</ecNumber>
    </recommendedName>
</protein>
<evidence type="ECO:0000313" key="12">
    <source>
        <dbReference type="Proteomes" id="UP000243723"/>
    </source>
</evidence>
<keyword evidence="4" id="KW-0067">ATP-binding</keyword>
<proteinExistence type="inferred from homology"/>
<feature type="domain" description="Protein kinase" evidence="10">
    <location>
        <begin position="202"/>
        <end position="469"/>
    </location>
</feature>
<accession>A0A2P7Z682</accession>
<comment type="catalytic activity">
    <reaction evidence="9">
        <text>L-tyrosyl-[protein] + ATP = O-phospho-L-tyrosyl-[protein] + ADP + H(+)</text>
        <dbReference type="Rhea" id="RHEA:10596"/>
        <dbReference type="Rhea" id="RHEA-COMP:10136"/>
        <dbReference type="Rhea" id="RHEA-COMP:20101"/>
        <dbReference type="ChEBI" id="CHEBI:15378"/>
        <dbReference type="ChEBI" id="CHEBI:30616"/>
        <dbReference type="ChEBI" id="CHEBI:46858"/>
        <dbReference type="ChEBI" id="CHEBI:61978"/>
        <dbReference type="ChEBI" id="CHEBI:456216"/>
        <dbReference type="EC" id="2.7.12.2"/>
    </reaction>
</comment>
<comment type="similarity">
    <text evidence="5">Belongs to the protein kinase superfamily. STE Ser/Thr protein kinase family. MAP kinase kinase subfamily.</text>
</comment>
<evidence type="ECO:0000256" key="3">
    <source>
        <dbReference type="ARBA" id="ARBA00022777"/>
    </source>
</evidence>
<dbReference type="STRING" id="40998.A0A2P7Z682"/>